<gene>
    <name evidence="2" type="ORF">EOT04_00940</name>
</gene>
<dbReference type="Proteomes" id="UP000289269">
    <property type="component" value="Unassembled WGS sequence"/>
</dbReference>
<evidence type="ECO:0000313" key="3">
    <source>
        <dbReference type="Proteomes" id="UP000289269"/>
    </source>
</evidence>
<keyword evidence="1" id="KW-0472">Membrane</keyword>
<keyword evidence="3" id="KW-1185">Reference proteome</keyword>
<keyword evidence="1" id="KW-0812">Transmembrane</keyword>
<reference evidence="2" key="1">
    <citation type="submission" date="2019-01" db="EMBL/GenBank/DDBJ databases">
        <title>Genomic signatures and co-occurrence patterns of the ultra-small Saccharimodia (Patescibacteria phylum) suggest a symbiotic lifestyle.</title>
        <authorList>
            <person name="Lemos L."/>
            <person name="Medeiros J."/>
            <person name="Andreote F."/>
            <person name="Fernandes G."/>
            <person name="Varani A."/>
            <person name="Oliveira G."/>
            <person name="Pylro V."/>
        </authorList>
    </citation>
    <scope>NUCLEOTIDE SEQUENCE [LARGE SCALE GENOMIC DNA]</scope>
    <source>
        <strain evidence="2">AMD01</strain>
    </source>
</reference>
<dbReference type="AlphaFoldDB" id="A0A4Q0AJ87"/>
<comment type="caution">
    <text evidence="2">The sequence shown here is derived from an EMBL/GenBank/DDBJ whole genome shotgun (WGS) entry which is preliminary data.</text>
</comment>
<accession>A0A4Q0AJ87</accession>
<organism evidence="2 3">
    <name type="scientific">Candidatus Chaera renei</name>
    <dbReference type="NCBI Taxonomy" id="2506947"/>
    <lineage>
        <taxon>Bacteria</taxon>
        <taxon>Candidatus Saccharimonadota</taxon>
        <taxon>Candidatus Saccharimonadia</taxon>
        <taxon>Candidatus Saccharimonadales</taxon>
        <taxon>Candidatus Saccharimonadaceae</taxon>
        <taxon>Candidatus Chaera</taxon>
    </lineage>
</organism>
<keyword evidence="1" id="KW-1133">Transmembrane helix</keyword>
<feature type="transmembrane region" description="Helical" evidence="1">
    <location>
        <begin position="186"/>
        <end position="212"/>
    </location>
</feature>
<evidence type="ECO:0000313" key="2">
    <source>
        <dbReference type="EMBL" id="RWZ79599.1"/>
    </source>
</evidence>
<feature type="transmembrane region" description="Helical" evidence="1">
    <location>
        <begin position="25"/>
        <end position="44"/>
    </location>
</feature>
<sequence>MTTKLQRRLESLSVRIAKIARLRTWQLLVILLLLTFVSATLLRLNNIGMIERRAAVLAADKSGDKAKIASSLLELQRYVSAHMNASLENGLYLESSYARDRDRAIAAAASANNPSSEVYKQASLDCRSRFVGGVASFRNDYVQCVVQRVGSLSPGQDPAAGLKLPRADLYRYDFISPAWTPDPAGFSVLLTLLLALWIAARWLRFALVWLLIKRRFVRIYS</sequence>
<evidence type="ECO:0000256" key="1">
    <source>
        <dbReference type="SAM" id="Phobius"/>
    </source>
</evidence>
<protein>
    <submittedName>
        <fullName evidence="2">Uncharacterized protein</fullName>
    </submittedName>
</protein>
<proteinExistence type="predicted"/>
<name>A0A4Q0AJ87_9BACT</name>
<dbReference type="EMBL" id="SCKW01000006">
    <property type="protein sequence ID" value="RWZ79599.1"/>
    <property type="molecule type" value="Genomic_DNA"/>
</dbReference>